<dbReference type="InterPro" id="IPR004839">
    <property type="entry name" value="Aminotransferase_I/II_large"/>
</dbReference>
<dbReference type="PANTHER" id="PTHR46577">
    <property type="entry name" value="HTH-TYPE TRANSCRIPTIONAL REGULATORY PROTEIN GABR"/>
    <property type="match status" value="1"/>
</dbReference>
<keyword evidence="3" id="KW-0805">Transcription regulation</keyword>
<comment type="similarity">
    <text evidence="1">In the C-terminal section; belongs to the class-I pyridoxal-phosphate-dependent aminotransferase family.</text>
</comment>
<sequence>MSRIVNKQGNIYLYQQVVDLIKDMQSQGTLGAGEKLPSLRAMAQKLSISIPTVQQAYQELERQGVISAREKSGFYLNAGSDQCHQPRSIQLARQPVAVNKQALIEQVFDSLHRATVLPLGIANPVAVNPTDKVLSRTMRRVMNVAGHQAINYGPLDGFAALKKQIINRYLDFAIGVNSDELIITNGAQEALHIAVQCVTQAGDIVAIESPCYFGIIEMLESLGLKVLEIPMCPQQGVCIEDLQQAFAEHDIKAFIFSTSISNPLGSKMPEERRRQLVHLVEEQGAVLIEDDVYGELAYEPDGAKPAQYYSTQGKVITCSSLSKTAAPSYRVGWMIAGKFAPQARRLKRAMSCASSLMNQWTLYEFMNSGDYDKNLRVMRQRLALNKERMRALVQRHFPPGTRMTNPQGGCVLWLQLPSQYDVVALFHLALEAGISITPGAIFSATDKYRQCLRLSFGVQWSEEVEKAVARLGALCLQVQKGKVKATPKA</sequence>
<keyword evidence="7" id="KW-0808">Transferase</keyword>
<keyword evidence="4" id="KW-0238">DNA-binding</keyword>
<evidence type="ECO:0000256" key="1">
    <source>
        <dbReference type="ARBA" id="ARBA00005384"/>
    </source>
</evidence>
<dbReference type="RefSeq" id="WP_342678483.1">
    <property type="nucleotide sequence ID" value="NZ_JBCGCU010000009.1"/>
</dbReference>
<dbReference type="InterPro" id="IPR051446">
    <property type="entry name" value="HTH_trans_reg/aminotransferase"/>
</dbReference>
<dbReference type="InterPro" id="IPR000524">
    <property type="entry name" value="Tscrpt_reg_HTH_GntR"/>
</dbReference>
<evidence type="ECO:0000256" key="2">
    <source>
        <dbReference type="ARBA" id="ARBA00022898"/>
    </source>
</evidence>
<organism evidence="7 8">
    <name type="scientific">Pseudoalteromonas qingdaonensis</name>
    <dbReference type="NCBI Taxonomy" id="3131913"/>
    <lineage>
        <taxon>Bacteria</taxon>
        <taxon>Pseudomonadati</taxon>
        <taxon>Pseudomonadota</taxon>
        <taxon>Gammaproteobacteria</taxon>
        <taxon>Alteromonadales</taxon>
        <taxon>Pseudoalteromonadaceae</taxon>
        <taxon>Pseudoalteromonas</taxon>
    </lineage>
</organism>
<dbReference type="Proteomes" id="UP001447008">
    <property type="component" value="Unassembled WGS sequence"/>
</dbReference>
<dbReference type="PROSITE" id="PS50949">
    <property type="entry name" value="HTH_GNTR"/>
    <property type="match status" value="1"/>
</dbReference>
<keyword evidence="5" id="KW-0804">Transcription</keyword>
<dbReference type="Gene3D" id="3.40.640.10">
    <property type="entry name" value="Type I PLP-dependent aspartate aminotransferase-like (Major domain)"/>
    <property type="match status" value="1"/>
</dbReference>
<evidence type="ECO:0000256" key="4">
    <source>
        <dbReference type="ARBA" id="ARBA00023125"/>
    </source>
</evidence>
<keyword evidence="2" id="KW-0663">Pyridoxal phosphate</keyword>
<evidence type="ECO:0000259" key="6">
    <source>
        <dbReference type="PROSITE" id="PS50949"/>
    </source>
</evidence>
<dbReference type="SMART" id="SM00345">
    <property type="entry name" value="HTH_GNTR"/>
    <property type="match status" value="1"/>
</dbReference>
<dbReference type="SUPFAM" id="SSF53383">
    <property type="entry name" value="PLP-dependent transferases"/>
    <property type="match status" value="1"/>
</dbReference>
<dbReference type="Gene3D" id="1.10.10.10">
    <property type="entry name" value="Winged helix-like DNA-binding domain superfamily/Winged helix DNA-binding domain"/>
    <property type="match status" value="1"/>
</dbReference>
<dbReference type="Pfam" id="PF00155">
    <property type="entry name" value="Aminotran_1_2"/>
    <property type="match status" value="1"/>
</dbReference>
<evidence type="ECO:0000313" key="8">
    <source>
        <dbReference type="Proteomes" id="UP001447008"/>
    </source>
</evidence>
<dbReference type="Gene3D" id="3.90.1150.10">
    <property type="entry name" value="Aspartate Aminotransferase, domain 1"/>
    <property type="match status" value="1"/>
</dbReference>
<dbReference type="GO" id="GO:0008483">
    <property type="term" value="F:transaminase activity"/>
    <property type="evidence" value="ECO:0007669"/>
    <property type="project" value="UniProtKB-KW"/>
</dbReference>
<accession>A0ABU9MWK3</accession>
<dbReference type="CDD" id="cd00609">
    <property type="entry name" value="AAT_like"/>
    <property type="match status" value="1"/>
</dbReference>
<dbReference type="PANTHER" id="PTHR46577:SF2">
    <property type="entry name" value="TRANSCRIPTIONAL REGULATORY PROTEIN"/>
    <property type="match status" value="1"/>
</dbReference>
<proteinExistence type="inferred from homology"/>
<evidence type="ECO:0000256" key="3">
    <source>
        <dbReference type="ARBA" id="ARBA00023015"/>
    </source>
</evidence>
<dbReference type="InterPro" id="IPR015424">
    <property type="entry name" value="PyrdxlP-dep_Trfase"/>
</dbReference>
<reference evidence="7 8" key="1">
    <citation type="submission" date="2024-03" db="EMBL/GenBank/DDBJ databases">
        <title>Pseudoalteromonas qingdaonensis sp. nov., isolated from the intestines of marine benthic organisms.</title>
        <authorList>
            <person name="Lin X."/>
            <person name="Fang S."/>
            <person name="Hu X."/>
        </authorList>
    </citation>
    <scope>NUCLEOTIDE SEQUENCE [LARGE SCALE GENOMIC DNA]</scope>
    <source>
        <strain evidence="7 8">YIC-827</strain>
    </source>
</reference>
<protein>
    <submittedName>
        <fullName evidence="7">PLP-dependent aminotransferase family protein</fullName>
    </submittedName>
</protein>
<dbReference type="InterPro" id="IPR015422">
    <property type="entry name" value="PyrdxlP-dep_Trfase_small"/>
</dbReference>
<comment type="caution">
    <text evidence="7">The sequence shown here is derived from an EMBL/GenBank/DDBJ whole genome shotgun (WGS) entry which is preliminary data.</text>
</comment>
<evidence type="ECO:0000256" key="5">
    <source>
        <dbReference type="ARBA" id="ARBA00023163"/>
    </source>
</evidence>
<dbReference type="EMBL" id="JBCGCU010000009">
    <property type="protein sequence ID" value="MEM0515656.1"/>
    <property type="molecule type" value="Genomic_DNA"/>
</dbReference>
<dbReference type="InterPro" id="IPR036390">
    <property type="entry name" value="WH_DNA-bd_sf"/>
</dbReference>
<name>A0ABU9MWK3_9GAMM</name>
<dbReference type="CDD" id="cd07377">
    <property type="entry name" value="WHTH_GntR"/>
    <property type="match status" value="1"/>
</dbReference>
<keyword evidence="7" id="KW-0032">Aminotransferase</keyword>
<dbReference type="SUPFAM" id="SSF46785">
    <property type="entry name" value="Winged helix' DNA-binding domain"/>
    <property type="match status" value="1"/>
</dbReference>
<dbReference type="InterPro" id="IPR036388">
    <property type="entry name" value="WH-like_DNA-bd_sf"/>
</dbReference>
<dbReference type="InterPro" id="IPR015421">
    <property type="entry name" value="PyrdxlP-dep_Trfase_major"/>
</dbReference>
<feature type="domain" description="HTH gntR-type" evidence="6">
    <location>
        <begin position="11"/>
        <end position="79"/>
    </location>
</feature>
<gene>
    <name evidence="7" type="ORF">WCN91_09575</name>
</gene>
<evidence type="ECO:0000313" key="7">
    <source>
        <dbReference type="EMBL" id="MEM0515656.1"/>
    </source>
</evidence>
<keyword evidence="8" id="KW-1185">Reference proteome</keyword>
<dbReference type="Pfam" id="PF00392">
    <property type="entry name" value="GntR"/>
    <property type="match status" value="1"/>
</dbReference>